<accession>A0ABW6WLI0</accession>
<evidence type="ECO:0000313" key="4">
    <source>
        <dbReference type="Proteomes" id="UP001602245"/>
    </source>
</evidence>
<keyword evidence="2" id="KW-0812">Transmembrane</keyword>
<keyword evidence="2" id="KW-1133">Transmembrane helix</keyword>
<reference evidence="3 4" key="1">
    <citation type="submission" date="2024-10" db="EMBL/GenBank/DDBJ databases">
        <title>The Natural Products Discovery Center: Release of the First 8490 Sequenced Strains for Exploring Actinobacteria Biosynthetic Diversity.</title>
        <authorList>
            <person name="Kalkreuter E."/>
            <person name="Kautsar S.A."/>
            <person name="Yang D."/>
            <person name="Bader C.D."/>
            <person name="Teijaro C.N."/>
            <person name="Fluegel L."/>
            <person name="Davis C.M."/>
            <person name="Simpson J.R."/>
            <person name="Lauterbach L."/>
            <person name="Steele A.D."/>
            <person name="Gui C."/>
            <person name="Meng S."/>
            <person name="Li G."/>
            <person name="Viehrig K."/>
            <person name="Ye F."/>
            <person name="Su P."/>
            <person name="Kiefer A.F."/>
            <person name="Nichols A."/>
            <person name="Cepeda A.J."/>
            <person name="Yan W."/>
            <person name="Fan B."/>
            <person name="Jiang Y."/>
            <person name="Adhikari A."/>
            <person name="Zheng C.-J."/>
            <person name="Schuster L."/>
            <person name="Cowan T.M."/>
            <person name="Smanski M.J."/>
            <person name="Chevrette M.G."/>
            <person name="De Carvalho L.P.S."/>
            <person name="Shen B."/>
        </authorList>
    </citation>
    <scope>NUCLEOTIDE SEQUENCE [LARGE SCALE GENOMIC DNA]</scope>
    <source>
        <strain evidence="3 4">NPDC000087</strain>
    </source>
</reference>
<keyword evidence="1" id="KW-0175">Coiled coil</keyword>
<evidence type="ECO:0008006" key="5">
    <source>
        <dbReference type="Google" id="ProtNLM"/>
    </source>
</evidence>
<organism evidence="3 4">
    <name type="scientific">Paractinoplanes globisporus</name>
    <dbReference type="NCBI Taxonomy" id="113565"/>
    <lineage>
        <taxon>Bacteria</taxon>
        <taxon>Bacillati</taxon>
        <taxon>Actinomycetota</taxon>
        <taxon>Actinomycetes</taxon>
        <taxon>Micromonosporales</taxon>
        <taxon>Micromonosporaceae</taxon>
        <taxon>Paractinoplanes</taxon>
    </lineage>
</organism>
<dbReference type="Proteomes" id="UP001602245">
    <property type="component" value="Unassembled WGS sequence"/>
</dbReference>
<name>A0ABW6WLI0_9ACTN</name>
<comment type="caution">
    <text evidence="3">The sequence shown here is derived from an EMBL/GenBank/DDBJ whole genome shotgun (WGS) entry which is preliminary data.</text>
</comment>
<protein>
    <recommendedName>
        <fullName evidence="5">Tetratricopeptide repeat protein</fullName>
    </recommendedName>
</protein>
<evidence type="ECO:0000256" key="1">
    <source>
        <dbReference type="SAM" id="Coils"/>
    </source>
</evidence>
<keyword evidence="2" id="KW-0472">Membrane</keyword>
<dbReference type="EMBL" id="JBIAZU010000006">
    <property type="protein sequence ID" value="MFF5294109.1"/>
    <property type="molecule type" value="Genomic_DNA"/>
</dbReference>
<gene>
    <name evidence="3" type="ORF">ACFY35_32130</name>
</gene>
<feature type="coiled-coil region" evidence="1">
    <location>
        <begin position="169"/>
        <end position="243"/>
    </location>
</feature>
<proteinExistence type="predicted"/>
<evidence type="ECO:0000313" key="3">
    <source>
        <dbReference type="EMBL" id="MFF5294109.1"/>
    </source>
</evidence>
<sequence>MVGGWRLGGCALLLALVAPVAGCSRDTPLCDYAAGLVKSGQLAQAADAYASAGSAGEGDCGDDGLNQVGKLRAQISTYNAKGRAAARAGKVPAAQASFRAALAIDHGDATALAEMQRLGAKPAPASTASTVLVSGPPGKDAGQGLAWAALIVALLAAAAGGALWLLHRRREYDRRIDAVRKDAEAQRQRVAELERELSGQVSGVDEALSGRIEREAQDARRRADQVSGEVEELRGEMLRLARAGRQSGADVDEWYAGVEEQ</sequence>
<dbReference type="RefSeq" id="WP_157296024.1">
    <property type="nucleotide sequence ID" value="NZ_JBIAZU010000006.1"/>
</dbReference>
<feature type="transmembrane region" description="Helical" evidence="2">
    <location>
        <begin position="144"/>
        <end position="166"/>
    </location>
</feature>
<evidence type="ECO:0000256" key="2">
    <source>
        <dbReference type="SAM" id="Phobius"/>
    </source>
</evidence>
<keyword evidence="4" id="KW-1185">Reference proteome</keyword>